<dbReference type="eggNOG" id="arCOG01411">
    <property type="taxonomic scope" value="Archaea"/>
</dbReference>
<dbReference type="SUPFAM" id="SSF53756">
    <property type="entry name" value="UDP-Glycosyltransferase/glycogen phosphorylase"/>
    <property type="match status" value="1"/>
</dbReference>
<gene>
    <name evidence="2" type="ORF">HSB1_46060</name>
</gene>
<dbReference type="Pfam" id="PF00534">
    <property type="entry name" value="Glycos_transf_1"/>
    <property type="match status" value="1"/>
</dbReference>
<dbReference type="RefSeq" id="WP_009377944.1">
    <property type="nucleotide sequence ID" value="NZ_ALJD01000016.1"/>
</dbReference>
<organism evidence="2 3">
    <name type="scientific">Halogranum salarium B-1</name>
    <dbReference type="NCBI Taxonomy" id="1210908"/>
    <lineage>
        <taxon>Archaea</taxon>
        <taxon>Methanobacteriati</taxon>
        <taxon>Methanobacteriota</taxon>
        <taxon>Stenosarchaea group</taxon>
        <taxon>Halobacteria</taxon>
        <taxon>Halobacteriales</taxon>
        <taxon>Haloferacaceae</taxon>
    </lineage>
</organism>
<accession>J2Z9B6</accession>
<reference evidence="2 3" key="1">
    <citation type="journal article" date="2012" name="J. Bacteriol.">
        <title>Draft Genome Sequence of the Extremely Halophilic Archaeon Halogranum salarium B-1T.</title>
        <authorList>
            <person name="Kim K.K."/>
            <person name="Lee K.C."/>
            <person name="Lee J.S."/>
        </authorList>
    </citation>
    <scope>NUCLEOTIDE SEQUENCE [LARGE SCALE GENOMIC DNA]</scope>
    <source>
        <strain evidence="2 3">B-1</strain>
    </source>
</reference>
<feature type="domain" description="Glycosyl transferase family 1" evidence="1">
    <location>
        <begin position="205"/>
        <end position="290"/>
    </location>
</feature>
<dbReference type="PATRIC" id="fig|1210908.3.peg.4302"/>
<dbReference type="Proteomes" id="UP000007813">
    <property type="component" value="Unassembled WGS sequence"/>
</dbReference>
<dbReference type="PANTHER" id="PTHR12526">
    <property type="entry name" value="GLYCOSYLTRANSFERASE"/>
    <property type="match status" value="1"/>
</dbReference>
<dbReference type="EMBL" id="ALJD01000016">
    <property type="protein sequence ID" value="EJN57220.1"/>
    <property type="molecule type" value="Genomic_DNA"/>
</dbReference>
<dbReference type="Gene3D" id="3.40.50.2000">
    <property type="entry name" value="Glycogen Phosphorylase B"/>
    <property type="match status" value="2"/>
</dbReference>
<protein>
    <submittedName>
        <fullName evidence="2">Group 1 glycosyl transferase</fullName>
    </submittedName>
</protein>
<evidence type="ECO:0000313" key="2">
    <source>
        <dbReference type="EMBL" id="EJN57220.1"/>
    </source>
</evidence>
<dbReference type="GO" id="GO:0016757">
    <property type="term" value="F:glycosyltransferase activity"/>
    <property type="evidence" value="ECO:0007669"/>
    <property type="project" value="InterPro"/>
</dbReference>
<dbReference type="InterPro" id="IPR001296">
    <property type="entry name" value="Glyco_trans_1"/>
</dbReference>
<proteinExistence type="predicted"/>
<sequence length="324" mass="35467">MSEAGETSVDAEEKRGVDAETEEDLDLRVLHITTSERSFFRKQVEVLEERGVECETVVVPRAGEGRGPREYLSFYLQTLGKSLEAFDIVHANYGLTAPMALAQPVRPIVLSLWGSDVLGPSWLATLSEICAERFDAVISPSEPLSRELSVPHHQIPYGVDTDLFRPIDRTEARERVGWPVEGDIALFPYDTERDVKDFPRAERVAEEAGVDLRTVSGVDYEEMPYYFNAADVLLVTSKYESGPMAVREAAACNVPVVTTPVGFAPDVLDGVSNSVVADDDGELAAGLAEIAAGDARSNGREVVDGLSLDEMGERLLEVYRSLDV</sequence>
<dbReference type="PANTHER" id="PTHR12526:SF637">
    <property type="entry name" value="GLYCOSYLTRANSFERASE EPSF-RELATED"/>
    <property type="match status" value="1"/>
</dbReference>
<evidence type="ECO:0000259" key="1">
    <source>
        <dbReference type="Pfam" id="PF00534"/>
    </source>
</evidence>
<keyword evidence="2" id="KW-0808">Transferase</keyword>
<dbReference type="AlphaFoldDB" id="J2Z9B6"/>
<evidence type="ECO:0000313" key="3">
    <source>
        <dbReference type="Proteomes" id="UP000007813"/>
    </source>
</evidence>
<comment type="caution">
    <text evidence="2">The sequence shown here is derived from an EMBL/GenBank/DDBJ whole genome shotgun (WGS) entry which is preliminary data.</text>
</comment>
<dbReference type="CDD" id="cd03801">
    <property type="entry name" value="GT4_PimA-like"/>
    <property type="match status" value="1"/>
</dbReference>
<name>J2Z9B6_9EURY</name>
<dbReference type="OrthoDB" id="193395at2157"/>